<feature type="compositionally biased region" description="Basic and acidic residues" evidence="4">
    <location>
        <begin position="21"/>
        <end position="38"/>
    </location>
</feature>
<dbReference type="PROSITE" id="PS00518">
    <property type="entry name" value="ZF_RING_1"/>
    <property type="match status" value="1"/>
</dbReference>
<evidence type="ECO:0000313" key="5">
    <source>
        <dbReference type="EMBL" id="RSL47925.1"/>
    </source>
</evidence>
<evidence type="ECO:0008006" key="7">
    <source>
        <dbReference type="Google" id="ProtNLM"/>
    </source>
</evidence>
<dbReference type="InterPro" id="IPR017907">
    <property type="entry name" value="Znf_RING_CS"/>
</dbReference>
<accession>A0A428P4I4</accession>
<evidence type="ECO:0000256" key="4">
    <source>
        <dbReference type="SAM" id="MobiDB-lite"/>
    </source>
</evidence>
<feature type="compositionally biased region" description="Basic and acidic residues" evidence="4">
    <location>
        <begin position="311"/>
        <end position="320"/>
    </location>
</feature>
<dbReference type="STRING" id="1325734.A0A428P4I4"/>
<protein>
    <recommendedName>
        <fullName evidence="7">RING-type domain-containing protein</fullName>
    </recommendedName>
</protein>
<dbReference type="AlphaFoldDB" id="A0A428P4I4"/>
<dbReference type="Proteomes" id="UP000288168">
    <property type="component" value="Unassembled WGS sequence"/>
</dbReference>
<evidence type="ECO:0000256" key="2">
    <source>
        <dbReference type="ARBA" id="ARBA00022771"/>
    </source>
</evidence>
<dbReference type="EMBL" id="NKCI01000207">
    <property type="protein sequence ID" value="RSL47925.1"/>
    <property type="molecule type" value="Genomic_DNA"/>
</dbReference>
<gene>
    <name evidence="5" type="ORF">CEP54_013164</name>
</gene>
<keyword evidence="3" id="KW-0862">Zinc</keyword>
<evidence type="ECO:0000256" key="3">
    <source>
        <dbReference type="ARBA" id="ARBA00022833"/>
    </source>
</evidence>
<keyword evidence="1" id="KW-0479">Metal-binding</keyword>
<keyword evidence="6" id="KW-1185">Reference proteome</keyword>
<sequence length="320" mass="35120">MARAVNSDARAIAKAQASEEQAARDRGFALRLSRDPHAEPTPAEANSQEEEWPAEGVDDAWIEAFKSMNLVMPTVAEDDVDEDTGHAESSRWGSTREQPIDRECIACGDRFPSISLSRSPCSHEYCRECLTSRLGRFAEGFCSPQLPHGINCSLPQVSQDSTLTPTPTFPLYIALLQYTDTCLPTGECGRALSDTALRSNTLTHKTAVTGDPLRLNHTHSVPLDCVRSPINMINNLQPGSKDGVRCWVAAGDLEIRRQSFTPRRATPAYFLTSGSKEVPENIKVDLIADIREGLEEVFDRPDSRAPFIPGSHDRTPASSV</sequence>
<evidence type="ECO:0000256" key="1">
    <source>
        <dbReference type="ARBA" id="ARBA00022723"/>
    </source>
</evidence>
<proteinExistence type="predicted"/>
<feature type="region of interest" description="Disordered" evidence="4">
    <location>
        <begin position="1"/>
        <end position="54"/>
    </location>
</feature>
<keyword evidence="2" id="KW-0863">Zinc-finger</keyword>
<reference evidence="5 6" key="1">
    <citation type="submission" date="2017-06" db="EMBL/GenBank/DDBJ databases">
        <title>Comparative genomic analysis of Ambrosia Fusariam Clade fungi.</title>
        <authorList>
            <person name="Stajich J.E."/>
            <person name="Carrillo J."/>
            <person name="Kijimoto T."/>
            <person name="Eskalen A."/>
            <person name="O'Donnell K."/>
            <person name="Kasson M."/>
        </authorList>
    </citation>
    <scope>NUCLEOTIDE SEQUENCE [LARGE SCALE GENOMIC DNA]</scope>
    <source>
        <strain evidence="5 6">NRRL62584</strain>
    </source>
</reference>
<name>A0A428P4I4_9HYPO</name>
<organism evidence="5 6">
    <name type="scientific">Fusarium duplospermum</name>
    <dbReference type="NCBI Taxonomy" id="1325734"/>
    <lineage>
        <taxon>Eukaryota</taxon>
        <taxon>Fungi</taxon>
        <taxon>Dikarya</taxon>
        <taxon>Ascomycota</taxon>
        <taxon>Pezizomycotina</taxon>
        <taxon>Sordariomycetes</taxon>
        <taxon>Hypocreomycetidae</taxon>
        <taxon>Hypocreales</taxon>
        <taxon>Nectriaceae</taxon>
        <taxon>Fusarium</taxon>
        <taxon>Fusarium solani species complex</taxon>
    </lineage>
</organism>
<comment type="caution">
    <text evidence="5">The sequence shown here is derived from an EMBL/GenBank/DDBJ whole genome shotgun (WGS) entry which is preliminary data.</text>
</comment>
<dbReference type="OrthoDB" id="4966095at2759"/>
<dbReference type="GO" id="GO:0008270">
    <property type="term" value="F:zinc ion binding"/>
    <property type="evidence" value="ECO:0007669"/>
    <property type="project" value="UniProtKB-KW"/>
</dbReference>
<dbReference type="SUPFAM" id="SSF57850">
    <property type="entry name" value="RING/U-box"/>
    <property type="match status" value="1"/>
</dbReference>
<evidence type="ECO:0000313" key="6">
    <source>
        <dbReference type="Proteomes" id="UP000288168"/>
    </source>
</evidence>
<feature type="region of interest" description="Disordered" evidence="4">
    <location>
        <begin position="301"/>
        <end position="320"/>
    </location>
</feature>